<dbReference type="NCBIfam" id="TIGR02727">
    <property type="entry name" value="MTHFS_bact"/>
    <property type="match status" value="1"/>
</dbReference>
<feature type="binding site" evidence="4">
    <location>
        <position position="54"/>
    </location>
    <ligand>
        <name>substrate</name>
    </ligand>
</feature>
<dbReference type="Gene3D" id="3.40.50.10420">
    <property type="entry name" value="NagB/RpiA/CoA transferase-like"/>
    <property type="match status" value="1"/>
</dbReference>
<dbReference type="InterPro" id="IPR037171">
    <property type="entry name" value="NagB/RpiA_transferase-like"/>
</dbReference>
<evidence type="ECO:0000256" key="5">
    <source>
        <dbReference type="RuleBase" id="RU361279"/>
    </source>
</evidence>
<feature type="binding site" evidence="4">
    <location>
        <begin position="3"/>
        <end position="7"/>
    </location>
    <ligand>
        <name>ATP</name>
        <dbReference type="ChEBI" id="CHEBI:30616"/>
    </ligand>
</feature>
<dbReference type="Pfam" id="PF01812">
    <property type="entry name" value="5-FTHF_cyc-lig"/>
    <property type="match status" value="1"/>
</dbReference>
<proteinExistence type="inferred from homology"/>
<dbReference type="InterPro" id="IPR002698">
    <property type="entry name" value="FTHF_cligase"/>
</dbReference>
<keyword evidence="7" id="KW-1185">Reference proteome</keyword>
<sequence>MDKVELRFKGKNILQNISAQDREKMEAKMLDHLFESDLWRKARVVGITLSQSHEWSTETIIQEGWNEGKKMAVPKCFPENKQMRFYHFFDYDQLERVYFGLREPKPDQSSLVEKNTIDLLLVPGLLYDDRGYRIGYGGGYYDRFIEGFQGRTLMIASDQQKCSSIPYEEFDQRVEYILTETGVHPTYKW</sequence>
<dbReference type="Proteomes" id="UP000028868">
    <property type="component" value="Unassembled WGS sequence"/>
</dbReference>
<dbReference type="InterPro" id="IPR024185">
    <property type="entry name" value="FTHF_cligase-like_sf"/>
</dbReference>
<comment type="cofactor">
    <cofactor evidence="5">
        <name>Mg(2+)</name>
        <dbReference type="ChEBI" id="CHEBI:18420"/>
    </cofactor>
</comment>
<dbReference type="RefSeq" id="WP_035509114.1">
    <property type="nucleotide sequence ID" value="NZ_CCDH010000001.1"/>
</dbReference>
<dbReference type="EMBL" id="CCDI010000003">
    <property type="protein sequence ID" value="CDQ24350.1"/>
    <property type="molecule type" value="Genomic_DNA"/>
</dbReference>
<comment type="catalytic activity">
    <reaction evidence="5">
        <text>(6S)-5-formyl-5,6,7,8-tetrahydrofolate + ATP = (6R)-5,10-methenyltetrahydrofolate + ADP + phosphate</text>
        <dbReference type="Rhea" id="RHEA:10488"/>
        <dbReference type="ChEBI" id="CHEBI:30616"/>
        <dbReference type="ChEBI" id="CHEBI:43474"/>
        <dbReference type="ChEBI" id="CHEBI:57455"/>
        <dbReference type="ChEBI" id="CHEBI:57457"/>
        <dbReference type="ChEBI" id="CHEBI:456216"/>
        <dbReference type="EC" id="6.3.3.2"/>
    </reaction>
</comment>
<dbReference type="OrthoDB" id="9801938at2"/>
<reference evidence="7" key="1">
    <citation type="submission" date="2014-03" db="EMBL/GenBank/DDBJ databases">
        <authorList>
            <person name="Urmite Genomes U."/>
        </authorList>
    </citation>
    <scope>NUCLEOTIDE SEQUENCE [LARGE SCALE GENOMIC DNA]</scope>
    <source>
        <strain evidence="7">HD-03</strain>
    </source>
</reference>
<dbReference type="GO" id="GO:0005524">
    <property type="term" value="F:ATP binding"/>
    <property type="evidence" value="ECO:0007669"/>
    <property type="project" value="UniProtKB-KW"/>
</dbReference>
<dbReference type="GO" id="GO:0046872">
    <property type="term" value="F:metal ion binding"/>
    <property type="evidence" value="ECO:0007669"/>
    <property type="project" value="UniProtKB-KW"/>
</dbReference>
<dbReference type="SUPFAM" id="SSF100950">
    <property type="entry name" value="NagB/RpiA/CoA transferase-like"/>
    <property type="match status" value="1"/>
</dbReference>
<dbReference type="PANTHER" id="PTHR23407">
    <property type="entry name" value="ATPASE INHIBITOR/5-FORMYLTETRAHYDROFOLATE CYCLO-LIGASE"/>
    <property type="match status" value="1"/>
</dbReference>
<gene>
    <name evidence="6" type="ORF">BN983_02624</name>
</gene>
<evidence type="ECO:0000256" key="4">
    <source>
        <dbReference type="PIRSR" id="PIRSR006806-1"/>
    </source>
</evidence>
<evidence type="ECO:0000256" key="1">
    <source>
        <dbReference type="ARBA" id="ARBA00010638"/>
    </source>
</evidence>
<dbReference type="GO" id="GO:0030272">
    <property type="term" value="F:5-formyltetrahydrofolate cyclo-ligase activity"/>
    <property type="evidence" value="ECO:0007669"/>
    <property type="project" value="UniProtKB-EC"/>
</dbReference>
<comment type="caution">
    <text evidence="6">The sequence shown here is derived from an EMBL/GenBank/DDBJ whole genome shotgun (WGS) entry which is preliminary data.</text>
</comment>
<organism evidence="6 7">
    <name type="scientific">Halobacillus karajensis</name>
    <dbReference type="NCBI Taxonomy" id="195088"/>
    <lineage>
        <taxon>Bacteria</taxon>
        <taxon>Bacillati</taxon>
        <taxon>Bacillota</taxon>
        <taxon>Bacilli</taxon>
        <taxon>Bacillales</taxon>
        <taxon>Bacillaceae</taxon>
        <taxon>Halobacillus</taxon>
    </lineage>
</organism>
<feature type="binding site" evidence="4">
    <location>
        <position position="49"/>
    </location>
    <ligand>
        <name>substrate</name>
    </ligand>
</feature>
<evidence type="ECO:0000313" key="6">
    <source>
        <dbReference type="EMBL" id="CDQ24350.1"/>
    </source>
</evidence>
<evidence type="ECO:0000256" key="3">
    <source>
        <dbReference type="ARBA" id="ARBA00022840"/>
    </source>
</evidence>
<dbReference type="PANTHER" id="PTHR23407:SF1">
    <property type="entry name" value="5-FORMYLTETRAHYDROFOLATE CYCLO-LIGASE"/>
    <property type="match status" value="1"/>
</dbReference>
<evidence type="ECO:0000256" key="2">
    <source>
        <dbReference type="ARBA" id="ARBA00022741"/>
    </source>
</evidence>
<accession>A0A024P643</accession>
<dbReference type="AlphaFoldDB" id="A0A024P643"/>
<keyword evidence="5" id="KW-0479">Metal-binding</keyword>
<dbReference type="GO" id="GO:0035999">
    <property type="term" value="P:tetrahydrofolate interconversion"/>
    <property type="evidence" value="ECO:0007669"/>
    <property type="project" value="TreeGrafter"/>
</dbReference>
<name>A0A024P643_9BACI</name>
<reference evidence="6 7" key="2">
    <citation type="submission" date="2014-05" db="EMBL/GenBank/DDBJ databases">
        <title>Draft genome sequence of Halobacillus karajensis HK-03.</title>
        <authorList>
            <person name="Khelaifia S."/>
            <person name="Croce O."/>
            <person name="Lagier J.C."/>
            <person name="Raoult D."/>
        </authorList>
    </citation>
    <scope>NUCLEOTIDE SEQUENCE [LARGE SCALE GENOMIC DNA]</scope>
    <source>
        <strain evidence="6 7">HD-03</strain>
    </source>
</reference>
<dbReference type="PIRSF" id="PIRSF006806">
    <property type="entry name" value="FTHF_cligase"/>
    <property type="match status" value="1"/>
</dbReference>
<evidence type="ECO:0000313" key="7">
    <source>
        <dbReference type="Proteomes" id="UP000028868"/>
    </source>
</evidence>
<dbReference type="EC" id="6.3.3.2" evidence="5"/>
<feature type="binding site" evidence="4">
    <location>
        <begin position="133"/>
        <end position="141"/>
    </location>
    <ligand>
        <name>ATP</name>
        <dbReference type="ChEBI" id="CHEBI:30616"/>
    </ligand>
</feature>
<dbReference type="GO" id="GO:0009396">
    <property type="term" value="P:folic acid-containing compound biosynthetic process"/>
    <property type="evidence" value="ECO:0007669"/>
    <property type="project" value="TreeGrafter"/>
</dbReference>
<keyword evidence="3 4" id="KW-0067">ATP-binding</keyword>
<comment type="similarity">
    <text evidence="1 5">Belongs to the 5-formyltetrahydrofolate cyclo-ligase family.</text>
</comment>
<keyword evidence="2 4" id="KW-0547">Nucleotide-binding</keyword>
<protein>
    <recommendedName>
        <fullName evidence="5">5-formyltetrahydrofolate cyclo-ligase</fullName>
        <ecNumber evidence="5">6.3.3.2</ecNumber>
    </recommendedName>
</protein>
<keyword evidence="5" id="KW-0460">Magnesium</keyword>